<sequence>MRYKNLLFDVDNTLLDFHDAQQQALNALFNELGVPLTSENEALYKTMNQNRWREHEKGNLTSDEVVNGRFGPFFEQLGKKVDSVKTEQKYRQFLNQGHKRIENSLEIIRDLSTKADLYVVTNGLANTQLQRLTDAGLFPYFKDIFISEQAGFQKPMVEFFDYVFAKVPHLQKEKTVIIGDSLTSDIQGGKNAGIDTIWFNPAASTIDVRIKPTFQISRLEDIYDILAS</sequence>
<dbReference type="SFLD" id="SFLDS00003">
    <property type="entry name" value="Haloacid_Dehalogenase"/>
    <property type="match status" value="1"/>
</dbReference>
<dbReference type="InterPro" id="IPR036412">
    <property type="entry name" value="HAD-like_sf"/>
</dbReference>
<dbReference type="SFLD" id="SFLDG01129">
    <property type="entry name" value="C1.5:_HAD__Beta-PGM__Phosphata"/>
    <property type="match status" value="1"/>
</dbReference>
<dbReference type="Gene3D" id="1.10.150.240">
    <property type="entry name" value="Putative phosphatase, domain 2"/>
    <property type="match status" value="1"/>
</dbReference>
<proteinExistence type="predicted"/>
<dbReference type="InterPro" id="IPR006439">
    <property type="entry name" value="HAD-SF_hydro_IA"/>
</dbReference>
<keyword evidence="2" id="KW-1185">Reference proteome</keyword>
<accession>A0ABN3Y4E5</accession>
<dbReference type="Proteomes" id="UP001501577">
    <property type="component" value="Unassembled WGS sequence"/>
</dbReference>
<evidence type="ECO:0000313" key="2">
    <source>
        <dbReference type="Proteomes" id="UP001501577"/>
    </source>
</evidence>
<organism evidence="1 2">
    <name type="scientific">Tetragenococcus solitarius</name>
    <dbReference type="NCBI Taxonomy" id="71453"/>
    <lineage>
        <taxon>Bacteria</taxon>
        <taxon>Bacillati</taxon>
        <taxon>Bacillota</taxon>
        <taxon>Bacilli</taxon>
        <taxon>Lactobacillales</taxon>
        <taxon>Enterococcaceae</taxon>
        <taxon>Tetragenococcus</taxon>
    </lineage>
</organism>
<evidence type="ECO:0000313" key="1">
    <source>
        <dbReference type="EMBL" id="GAA3018114.1"/>
    </source>
</evidence>
<dbReference type="Gene3D" id="3.40.50.1000">
    <property type="entry name" value="HAD superfamily/HAD-like"/>
    <property type="match status" value="1"/>
</dbReference>
<dbReference type="PANTHER" id="PTHR47478:SF1">
    <property type="entry name" value="PYRIMIDINE 5'-NUCLEOTIDASE YJJG"/>
    <property type="match status" value="1"/>
</dbReference>
<dbReference type="InterPro" id="IPR041492">
    <property type="entry name" value="HAD_2"/>
</dbReference>
<dbReference type="InterPro" id="IPR011951">
    <property type="entry name" value="HAD-SF_hydro_IA_YjjG/PynA"/>
</dbReference>
<comment type="caution">
    <text evidence="1">The sequence shown here is derived from an EMBL/GenBank/DDBJ whole genome shotgun (WGS) entry which is preliminary data.</text>
</comment>
<dbReference type="NCBIfam" id="TIGR01549">
    <property type="entry name" value="HAD-SF-IA-v1"/>
    <property type="match status" value="1"/>
</dbReference>
<reference evidence="1 2" key="1">
    <citation type="journal article" date="2019" name="Int. J. Syst. Evol. Microbiol.">
        <title>The Global Catalogue of Microorganisms (GCM) 10K type strain sequencing project: providing services to taxonomists for standard genome sequencing and annotation.</title>
        <authorList>
            <consortium name="The Broad Institute Genomics Platform"/>
            <consortium name="The Broad Institute Genome Sequencing Center for Infectious Disease"/>
            <person name="Wu L."/>
            <person name="Ma J."/>
        </authorList>
    </citation>
    <scope>NUCLEOTIDE SEQUENCE [LARGE SCALE GENOMIC DNA]</scope>
    <source>
        <strain evidence="1 2">JCM 8736</strain>
    </source>
</reference>
<dbReference type="RefSeq" id="WP_068707456.1">
    <property type="nucleotide sequence ID" value="NZ_BAAAXQ010000041.1"/>
</dbReference>
<dbReference type="NCBIfam" id="TIGR02254">
    <property type="entry name" value="YjjG_YfnB"/>
    <property type="match status" value="1"/>
</dbReference>
<dbReference type="PANTHER" id="PTHR47478">
    <property type="match status" value="1"/>
</dbReference>
<name>A0ABN3Y4E5_9ENTE</name>
<dbReference type="InterPro" id="IPR023198">
    <property type="entry name" value="PGP-like_dom2"/>
</dbReference>
<dbReference type="InterPro" id="IPR023214">
    <property type="entry name" value="HAD_sf"/>
</dbReference>
<dbReference type="EMBL" id="BAAAXQ010000041">
    <property type="protein sequence ID" value="GAA3018114.1"/>
    <property type="molecule type" value="Genomic_DNA"/>
</dbReference>
<protein>
    <submittedName>
        <fullName evidence="1">YjjG family noncanonical pyrimidine nucleotidase</fullName>
    </submittedName>
</protein>
<dbReference type="SFLD" id="SFLDG01135">
    <property type="entry name" value="C1.5.6:_HAD__Beta-PGM__Phospha"/>
    <property type="match status" value="1"/>
</dbReference>
<dbReference type="InterPro" id="IPR052550">
    <property type="entry name" value="Pyrimidine_5'-ntase_YjjG"/>
</dbReference>
<dbReference type="Pfam" id="PF13419">
    <property type="entry name" value="HAD_2"/>
    <property type="match status" value="1"/>
</dbReference>
<dbReference type="SUPFAM" id="SSF56784">
    <property type="entry name" value="HAD-like"/>
    <property type="match status" value="1"/>
</dbReference>
<gene>
    <name evidence="1" type="ORF">GCM10019998_13010</name>
</gene>